<dbReference type="EMBL" id="JAYGII010000013">
    <property type="protein sequence ID" value="MEA5445677.1"/>
    <property type="molecule type" value="Genomic_DNA"/>
</dbReference>
<gene>
    <name evidence="6" type="primary">yjgA</name>
    <name evidence="6" type="ORF">VCB98_07590</name>
</gene>
<dbReference type="GO" id="GO:0042254">
    <property type="term" value="P:ribosome biogenesis"/>
    <property type="evidence" value="ECO:0007669"/>
    <property type="project" value="UniProtKB-KW"/>
</dbReference>
<keyword evidence="1" id="KW-0963">Cytoplasm</keyword>
<keyword evidence="7" id="KW-1185">Reference proteome</keyword>
<dbReference type="GO" id="GO:0005829">
    <property type="term" value="C:cytosol"/>
    <property type="evidence" value="ECO:0007669"/>
    <property type="project" value="TreeGrafter"/>
</dbReference>
<evidence type="ECO:0000256" key="1">
    <source>
        <dbReference type="ARBA" id="ARBA00022490"/>
    </source>
</evidence>
<keyword evidence="4" id="KW-0694">RNA-binding</keyword>
<evidence type="ECO:0000256" key="5">
    <source>
        <dbReference type="SAM" id="MobiDB-lite"/>
    </source>
</evidence>
<dbReference type="PANTHER" id="PTHR38101:SF1">
    <property type="entry name" value="UPF0307 PROTEIN YJGA"/>
    <property type="match status" value="1"/>
</dbReference>
<dbReference type="CDD" id="cd16331">
    <property type="entry name" value="YjgA-like"/>
    <property type="match status" value="1"/>
</dbReference>
<dbReference type="NCBIfam" id="NF003593">
    <property type="entry name" value="PRK05255.1-1"/>
    <property type="match status" value="1"/>
</dbReference>
<dbReference type="GO" id="GO:0019843">
    <property type="term" value="F:rRNA binding"/>
    <property type="evidence" value="ECO:0007669"/>
    <property type="project" value="UniProtKB-KW"/>
</dbReference>
<keyword evidence="2" id="KW-0690">Ribosome biogenesis</keyword>
<evidence type="ECO:0000313" key="7">
    <source>
        <dbReference type="Proteomes" id="UP001302316"/>
    </source>
</evidence>
<evidence type="ECO:0000256" key="4">
    <source>
        <dbReference type="ARBA" id="ARBA00022884"/>
    </source>
</evidence>
<comment type="caution">
    <text evidence="6">The sequence shown here is derived from an EMBL/GenBank/DDBJ whole genome shotgun (WGS) entry which is preliminary data.</text>
</comment>
<evidence type="ECO:0000256" key="3">
    <source>
        <dbReference type="ARBA" id="ARBA00022730"/>
    </source>
</evidence>
<dbReference type="SUPFAM" id="SSF158710">
    <property type="entry name" value="PSPTO4464-like"/>
    <property type="match status" value="1"/>
</dbReference>
<proteinExistence type="predicted"/>
<reference evidence="6 7" key="1">
    <citation type="submission" date="2023-12" db="EMBL/GenBank/DDBJ databases">
        <title>Whole-genome sequencing of halo(alkali)philic microorganisms from hypersaline lakes.</title>
        <authorList>
            <person name="Sorokin D.Y."/>
            <person name="Merkel A.Y."/>
            <person name="Messina E."/>
            <person name="Yakimov M."/>
        </authorList>
    </citation>
    <scope>NUCLEOTIDE SEQUENCE [LARGE SCALE GENOMIC DNA]</scope>
    <source>
        <strain evidence="6 7">AB-CW1</strain>
    </source>
</reference>
<feature type="region of interest" description="Disordered" evidence="5">
    <location>
        <begin position="1"/>
        <end position="28"/>
    </location>
</feature>
<dbReference type="PANTHER" id="PTHR38101">
    <property type="entry name" value="UPF0307 PROTEIN YJGA"/>
    <property type="match status" value="1"/>
</dbReference>
<feature type="compositionally biased region" description="Gly residues" evidence="5">
    <location>
        <begin position="1"/>
        <end position="11"/>
    </location>
</feature>
<name>A0AAP6MMA5_9GAMM</name>
<protein>
    <submittedName>
        <fullName evidence="6">Ribosome biogenesis factor YjgA</fullName>
    </submittedName>
</protein>
<evidence type="ECO:0000256" key="2">
    <source>
        <dbReference type="ARBA" id="ARBA00022517"/>
    </source>
</evidence>
<dbReference type="PIRSF" id="PIRSF016183">
    <property type="entry name" value="UCP016183"/>
    <property type="match status" value="1"/>
</dbReference>
<dbReference type="Pfam" id="PF04751">
    <property type="entry name" value="DarP"/>
    <property type="match status" value="1"/>
</dbReference>
<accession>A0AAP6MMA5</accession>
<dbReference type="Gene3D" id="1.10.60.30">
    <property type="entry name" value="PSPTO4464-like domains"/>
    <property type="match status" value="2"/>
</dbReference>
<dbReference type="InterPro" id="IPR006839">
    <property type="entry name" value="DarP"/>
</dbReference>
<dbReference type="AlphaFoldDB" id="A0AAP6MMA5"/>
<sequence>MTDPRGTGGGDRPSRSHRKREAEERQTLGIRLAELPDSTLDELGLPDELLAAIRRIRHMRRGGGLRRERQRIGTLMRKLDPASIEAALRQREADQRTAARAFHRLERLRDGLMEGETEVEAELKGLLEADDFAEASRLAHHARQEEIHGQPPASARTLFRLLRDRLA</sequence>
<dbReference type="InterPro" id="IPR023153">
    <property type="entry name" value="DarP_sf"/>
</dbReference>
<evidence type="ECO:0000313" key="6">
    <source>
        <dbReference type="EMBL" id="MEA5445677.1"/>
    </source>
</evidence>
<organism evidence="6 7">
    <name type="scientific">Natronospira elongata</name>
    <dbReference type="NCBI Taxonomy" id="3110268"/>
    <lineage>
        <taxon>Bacteria</taxon>
        <taxon>Pseudomonadati</taxon>
        <taxon>Pseudomonadota</taxon>
        <taxon>Gammaproteobacteria</taxon>
        <taxon>Natronospirales</taxon>
        <taxon>Natronospiraceae</taxon>
        <taxon>Natronospira</taxon>
    </lineage>
</organism>
<dbReference type="Proteomes" id="UP001302316">
    <property type="component" value="Unassembled WGS sequence"/>
</dbReference>
<keyword evidence="3" id="KW-0699">rRNA-binding</keyword>
<dbReference type="RefSeq" id="WP_346051358.1">
    <property type="nucleotide sequence ID" value="NZ_JAYGII010000013.1"/>
</dbReference>